<reference evidence="3" key="1">
    <citation type="submission" date="2015-01" db="EMBL/GenBank/DDBJ databases">
        <authorList>
            <person name="Aksoy S."/>
            <person name="Warren W."/>
            <person name="Wilson R.K."/>
        </authorList>
    </citation>
    <scope>NUCLEOTIDE SEQUENCE [LARGE SCALE GENOMIC DNA]</scope>
    <source>
        <strain evidence="3">IAEA</strain>
    </source>
</reference>
<proteinExistence type="predicted"/>
<evidence type="ECO:0000313" key="2">
    <source>
        <dbReference type="EnsemblMetazoa" id="GPPI004906-PA"/>
    </source>
</evidence>
<organism evidence="2 3">
    <name type="scientific">Glossina palpalis gambiensis</name>
    <dbReference type="NCBI Taxonomy" id="67801"/>
    <lineage>
        <taxon>Eukaryota</taxon>
        <taxon>Metazoa</taxon>
        <taxon>Ecdysozoa</taxon>
        <taxon>Arthropoda</taxon>
        <taxon>Hexapoda</taxon>
        <taxon>Insecta</taxon>
        <taxon>Pterygota</taxon>
        <taxon>Neoptera</taxon>
        <taxon>Endopterygota</taxon>
        <taxon>Diptera</taxon>
        <taxon>Brachycera</taxon>
        <taxon>Muscomorpha</taxon>
        <taxon>Hippoboscoidea</taxon>
        <taxon>Glossinidae</taxon>
        <taxon>Glossina</taxon>
    </lineage>
</organism>
<reference evidence="2" key="2">
    <citation type="submission" date="2020-05" db="UniProtKB">
        <authorList>
            <consortium name="EnsemblMetazoa"/>
        </authorList>
    </citation>
    <scope>IDENTIFICATION</scope>
    <source>
        <strain evidence="2">IAEA</strain>
    </source>
</reference>
<keyword evidence="1" id="KW-0812">Transmembrane</keyword>
<keyword evidence="1" id="KW-1133">Transmembrane helix</keyword>
<name>A0A1B0AQI2_9MUSC</name>
<dbReference type="EnsemblMetazoa" id="GPPI004906-RA">
    <property type="protein sequence ID" value="GPPI004906-PA"/>
    <property type="gene ID" value="GPPI004906"/>
</dbReference>
<dbReference type="VEuPathDB" id="VectorBase:GPPI004906"/>
<dbReference type="Proteomes" id="UP000092460">
    <property type="component" value="Unassembled WGS sequence"/>
</dbReference>
<dbReference type="EMBL" id="JXJN01001887">
    <property type="status" value="NOT_ANNOTATED_CDS"/>
    <property type="molecule type" value="Genomic_DNA"/>
</dbReference>
<keyword evidence="3" id="KW-1185">Reference proteome</keyword>
<accession>A0A1B0AQI2</accession>
<dbReference type="AlphaFoldDB" id="A0A1B0AQI2"/>
<sequence length="175" mass="20613">MKIILLYIFSHIYYFSITVEDDLYLAKYLSTNWRNVGYPSTILDTYRKKHKAHYNKLTFDQSINKAKKEGLFLCMKQVEQHRFQPHVQIITDFISVFHLEYITLRMPGQASNNRILHISCVLLLIITTVCLYGMLILLLTNNHENFEQSSLGFANNSLIQASEYRFNKILSNRHC</sequence>
<feature type="transmembrane region" description="Helical" evidence="1">
    <location>
        <begin position="115"/>
        <end position="139"/>
    </location>
</feature>
<evidence type="ECO:0000256" key="1">
    <source>
        <dbReference type="SAM" id="Phobius"/>
    </source>
</evidence>
<keyword evidence="1" id="KW-0472">Membrane</keyword>
<evidence type="ECO:0000313" key="3">
    <source>
        <dbReference type="Proteomes" id="UP000092460"/>
    </source>
</evidence>
<protein>
    <submittedName>
        <fullName evidence="2">Uncharacterized protein</fullName>
    </submittedName>
</protein>